<evidence type="ECO:0000313" key="3">
    <source>
        <dbReference type="Proteomes" id="UP001281761"/>
    </source>
</evidence>
<gene>
    <name evidence="2" type="ORF">BLNAU_8153</name>
</gene>
<dbReference type="InterPro" id="IPR036397">
    <property type="entry name" value="RNaseH_sf"/>
</dbReference>
<dbReference type="EMBL" id="JARBJD010000051">
    <property type="protein sequence ID" value="KAK2956876.1"/>
    <property type="molecule type" value="Genomic_DNA"/>
</dbReference>
<dbReference type="Proteomes" id="UP001281761">
    <property type="component" value="Unassembled WGS sequence"/>
</dbReference>
<evidence type="ECO:0000259" key="1">
    <source>
        <dbReference type="Pfam" id="PF03184"/>
    </source>
</evidence>
<sequence>MEGLELHTDNEYGESQSGGMNSDLFQDWLERTFIPIVQLTREIHNTPNQKAILLADNCSSHITDAILALCSTNRTQMITPPGNTTHLLQILRRGQHHDTIECLVALAESALNKTARKVTVRRAFEKGGIVWNKSKTPPTGTIVSEVFKDVYAIATQEAEASSVLGTRKTRKTKKRGFGVVTLTEDHDDDDYEGDD</sequence>
<feature type="domain" description="DDE-1" evidence="1">
    <location>
        <begin position="7"/>
        <end position="94"/>
    </location>
</feature>
<dbReference type="Gene3D" id="3.30.420.10">
    <property type="entry name" value="Ribonuclease H-like superfamily/Ribonuclease H"/>
    <property type="match status" value="1"/>
</dbReference>
<dbReference type="Pfam" id="PF03184">
    <property type="entry name" value="DDE_1"/>
    <property type="match status" value="1"/>
</dbReference>
<reference evidence="2 3" key="1">
    <citation type="journal article" date="2022" name="bioRxiv">
        <title>Genomics of Preaxostyla Flagellates Illuminates Evolutionary Transitions and the Path Towards Mitochondrial Loss.</title>
        <authorList>
            <person name="Novak L.V.F."/>
            <person name="Treitli S.C."/>
            <person name="Pyrih J."/>
            <person name="Halakuc P."/>
            <person name="Pipaliya S.V."/>
            <person name="Vacek V."/>
            <person name="Brzon O."/>
            <person name="Soukal P."/>
            <person name="Eme L."/>
            <person name="Dacks J.B."/>
            <person name="Karnkowska A."/>
            <person name="Elias M."/>
            <person name="Hampl V."/>
        </authorList>
    </citation>
    <scope>NUCLEOTIDE SEQUENCE [LARGE SCALE GENOMIC DNA]</scope>
    <source>
        <strain evidence="2">NAU3</strain>
        <tissue evidence="2">Gut</tissue>
    </source>
</reference>
<organism evidence="2 3">
    <name type="scientific">Blattamonas nauphoetae</name>
    <dbReference type="NCBI Taxonomy" id="2049346"/>
    <lineage>
        <taxon>Eukaryota</taxon>
        <taxon>Metamonada</taxon>
        <taxon>Preaxostyla</taxon>
        <taxon>Oxymonadida</taxon>
        <taxon>Blattamonas</taxon>
    </lineage>
</organism>
<proteinExistence type="predicted"/>
<accession>A0ABQ9XZH0</accession>
<comment type="caution">
    <text evidence="2">The sequence shown here is derived from an EMBL/GenBank/DDBJ whole genome shotgun (WGS) entry which is preliminary data.</text>
</comment>
<keyword evidence="3" id="KW-1185">Reference proteome</keyword>
<evidence type="ECO:0000313" key="2">
    <source>
        <dbReference type="EMBL" id="KAK2956876.1"/>
    </source>
</evidence>
<protein>
    <recommendedName>
        <fullName evidence="1">DDE-1 domain-containing protein</fullName>
    </recommendedName>
</protein>
<dbReference type="InterPro" id="IPR004875">
    <property type="entry name" value="DDE_SF_endonuclease_dom"/>
</dbReference>
<name>A0ABQ9XZH0_9EUKA</name>